<proteinExistence type="predicted"/>
<comment type="caution">
    <text evidence="2">The sequence shown here is derived from an EMBL/GenBank/DDBJ whole genome shotgun (WGS) entry which is preliminary data.</text>
</comment>
<evidence type="ECO:0000313" key="3">
    <source>
        <dbReference type="Proteomes" id="UP000238296"/>
    </source>
</evidence>
<protein>
    <submittedName>
        <fullName evidence="2">Uncharacterized protein</fullName>
    </submittedName>
</protein>
<feature type="region of interest" description="Disordered" evidence="1">
    <location>
        <begin position="360"/>
        <end position="399"/>
    </location>
</feature>
<organism evidence="2 3">
    <name type="scientific">Mycobacterium talmoniae</name>
    <dbReference type="NCBI Taxonomy" id="1858794"/>
    <lineage>
        <taxon>Bacteria</taxon>
        <taxon>Bacillati</taxon>
        <taxon>Actinomycetota</taxon>
        <taxon>Actinomycetes</taxon>
        <taxon>Mycobacteriales</taxon>
        <taxon>Mycobacteriaceae</taxon>
        <taxon>Mycobacterium</taxon>
    </lineage>
</organism>
<dbReference type="EMBL" id="PPEA01000630">
    <property type="protein sequence ID" value="PQM45511.1"/>
    <property type="molecule type" value="Genomic_DNA"/>
</dbReference>
<evidence type="ECO:0000313" key="2">
    <source>
        <dbReference type="EMBL" id="PQM45511.1"/>
    </source>
</evidence>
<name>A0A2S8BFQ7_9MYCO</name>
<evidence type="ECO:0000256" key="1">
    <source>
        <dbReference type="SAM" id="MobiDB-lite"/>
    </source>
</evidence>
<dbReference type="Proteomes" id="UP000238296">
    <property type="component" value="Unassembled WGS sequence"/>
</dbReference>
<gene>
    <name evidence="2" type="ORF">C1Y40_04335</name>
</gene>
<sequence length="399" mass="42342">MRCGVRVLREFTEQCTQRGHLGAGGHQRGLGHRVHHDALADRIPLALVAVQQSGWRPAVHRRGELPAEVDRILQPQVEAGPADRGVHVGGVADQEHVAVAVTVGLAGVLAVDPAQRVRTISAGRFHRQVDAQHPAQALPQFLHRHRRVVADRFVAELDRSDERSAGFQFGDNDTAAVHSVVPERDSTAAGKCDTAVVGAQLGRQVDVGDPQHHRGGESGESDAGGFADQAATPVGADQVSGTQRVGPVGAGDDEIHAAVALGHLGQPVAPPDFRAQAAGPGFQVAHQPWLRDQHPAHRIVRHAVQRQRNPAEGSERGWRRPGRATQLVVEPAHVEHPNHLPDKAVGFGLGAGLGKRVQHDRAHAGQREFAGGHQSVGTGAGDDNLDRVFTHGGDLSRGG</sequence>
<feature type="region of interest" description="Disordered" evidence="1">
    <location>
        <begin position="206"/>
        <end position="240"/>
    </location>
</feature>
<reference evidence="2 3" key="1">
    <citation type="journal article" date="2017" name="Int. J. Syst. Evol. Microbiol.">
        <title>Mycobacterium talmoniae sp. nov., a slowly growing mycobacterium isolated from human respiratory samples.</title>
        <authorList>
            <person name="Davidson R.M."/>
            <person name="DeGroote M.A."/>
            <person name="Marola J.L."/>
            <person name="Buss S."/>
            <person name="Jones V."/>
            <person name="McNeil M.R."/>
            <person name="Freifeld A.G."/>
            <person name="Elaine Epperson L."/>
            <person name="Hasan N.A."/>
            <person name="Jackson M."/>
            <person name="Iwen P.C."/>
            <person name="Salfinger M."/>
            <person name="Strong M."/>
        </authorList>
    </citation>
    <scope>NUCLEOTIDE SEQUENCE [LARGE SCALE GENOMIC DNA]</scope>
    <source>
        <strain evidence="2 3">ATCC BAA-2683</strain>
    </source>
</reference>
<accession>A0A2S8BFQ7</accession>
<dbReference type="AlphaFoldDB" id="A0A2S8BFQ7"/>